<keyword evidence="4" id="KW-1185">Reference proteome</keyword>
<feature type="domain" description="DUF4365" evidence="1">
    <location>
        <begin position="7"/>
        <end position="132"/>
    </location>
</feature>
<evidence type="ECO:0000259" key="2">
    <source>
        <dbReference type="Pfam" id="PF20698"/>
    </source>
</evidence>
<name>A0ABQ5RBG3_9ACTN</name>
<accession>A0ABQ5RBG3</accession>
<dbReference type="Pfam" id="PF20698">
    <property type="entry name" value="PIN-TPR-GreABC"/>
    <property type="match status" value="1"/>
</dbReference>
<feature type="domain" description="PIN" evidence="2">
    <location>
        <begin position="896"/>
        <end position="1033"/>
    </location>
</feature>
<sequence length="1234" mass="133608">MSEFTNRRGVNLVESASLQLGWFFRPQETSDQGIDAHVEKALGEVGTGRLLAIQIKSGRSYFSEPTDDGWLFRFDAKKAKLWLGHALPVLVVLVDVDGGVVYWQQISARTVVSTGKGFKVVVPRGQTVDEADPEWTHIASGLESRAVDRFDFAVTVLPPSVRQTLDRPDAERLDAAILALHLAEGRSNPRGTTESLLATSPGWIERGASWAWRAVASYAAEHDLTDLSAVAFERAAAATPGSRGQLLAAAALNIMESDRSRAAELLAQADAAGGAPILVAVVKTLLGHPEGDAEPRHMNPLLLSDSEAVRTSAVAQGLLSDQAARVGDIDAMCNHARLALQTDPTTSHAMVAVAEALIRRSVSSKRHVDDLPTAIDLIERALDQRHAWAGPTLPILFPLIRAYGLSGQYEKMLERCLPAPVGTATQDEADHPHIRRNALYAANFAGRTDILEQLAANVGDSAQDRIAKFRIGALQLEYEDQVALWAEELSRAVDDADYEASVTAVVALASLGHDERPRLVPLVERGIAPASYLDLVEALIAARSDLDAALPTLRSLARRDSVAAEYLIGKLTRADRRADAARECLALYEQNGNPDYLITRAQILLEGKQSGAEAAAREAVDATSGFPTERARLLTFLAAQAAGRDDWDAAEKRLTEVLTLRANPASEEVWRVVLAQVNQGRLRRAANTIAEYRPTVNTRDEAKLWLQANSVIPWDEAKASEALSLARRFNDPRLSTALLGHIVSGTRGVPEAPEAETASSDEPEIDADLEERRRIAQGAVPAELHQQAFAALQDLVDQFGDATGVTVLRGDPDQLIADMTSQMQEAATAAAHLKDLITAAHDARLPRGLLATIRGQSYATMLVQRTLGALVSGAADDNEHELDVHTAAEAIGQPVVVEPATLLVLTGLPSRVRLEGQFPTLLLPAQAMRDIHRATFDIRTLASSPGTTGWDQNRGSLIFWELSEAEFTRQLRRAQAMEDLAQDFTVRTTNNLDLFPDLGEDPKHASWLQPIQLAHDQGVALWSDDLGLRRLARGMGVACFGTPALIDALRDHALQTASSKEALDTILDRTAADNRDLALDLVVDVALHIDDLLWIAERDGWLPHAGGLVLSRASWWAWQTAPIQDLMALYQKIAFNNPDSLPDWQQAAMIGAARAFKPADTAIKVLAAVALLGFGNETSTDTAAAGIRRARRVAEELGLPDPVGQLPAAASTLVRYRHTPEDPEQIVSAILAHL</sequence>
<dbReference type="Proteomes" id="UP001144280">
    <property type="component" value="Unassembled WGS sequence"/>
</dbReference>
<dbReference type="EMBL" id="BSDI01000072">
    <property type="protein sequence ID" value="GLI02931.1"/>
    <property type="molecule type" value="Genomic_DNA"/>
</dbReference>
<evidence type="ECO:0008006" key="5">
    <source>
        <dbReference type="Google" id="ProtNLM"/>
    </source>
</evidence>
<reference evidence="3" key="1">
    <citation type="submission" date="2022-12" db="EMBL/GenBank/DDBJ databases">
        <title>New Phytohabitans aurantiacus sp. RD004123 nov., an actinomycete isolated from soil.</title>
        <authorList>
            <person name="Triningsih D.W."/>
            <person name="Harunari E."/>
            <person name="Igarashi Y."/>
        </authorList>
    </citation>
    <scope>NUCLEOTIDE SEQUENCE</scope>
    <source>
        <strain evidence="3">RD004123</strain>
    </source>
</reference>
<dbReference type="Pfam" id="PF14280">
    <property type="entry name" value="DUF4365"/>
    <property type="match status" value="1"/>
</dbReference>
<evidence type="ECO:0000313" key="4">
    <source>
        <dbReference type="Proteomes" id="UP001144280"/>
    </source>
</evidence>
<dbReference type="InterPro" id="IPR048987">
    <property type="entry name" value="PIN-TPR-GreABC"/>
</dbReference>
<gene>
    <name evidence="3" type="ORF">Pa4123_82090</name>
</gene>
<dbReference type="RefSeq" id="WP_281904732.1">
    <property type="nucleotide sequence ID" value="NZ_BSDI01000072.1"/>
</dbReference>
<protein>
    <recommendedName>
        <fullName evidence="5">DUF4365 domain-containing protein</fullName>
    </recommendedName>
</protein>
<evidence type="ECO:0000259" key="1">
    <source>
        <dbReference type="Pfam" id="PF14280"/>
    </source>
</evidence>
<evidence type="ECO:0000313" key="3">
    <source>
        <dbReference type="EMBL" id="GLI02931.1"/>
    </source>
</evidence>
<proteinExistence type="predicted"/>
<comment type="caution">
    <text evidence="3">The sequence shown here is derived from an EMBL/GenBank/DDBJ whole genome shotgun (WGS) entry which is preliminary data.</text>
</comment>
<organism evidence="3 4">
    <name type="scientific">Phytohabitans aurantiacus</name>
    <dbReference type="NCBI Taxonomy" id="3016789"/>
    <lineage>
        <taxon>Bacteria</taxon>
        <taxon>Bacillati</taxon>
        <taxon>Actinomycetota</taxon>
        <taxon>Actinomycetes</taxon>
        <taxon>Micromonosporales</taxon>
        <taxon>Micromonosporaceae</taxon>
    </lineage>
</organism>
<dbReference type="InterPro" id="IPR025375">
    <property type="entry name" value="DUF4365"/>
</dbReference>